<keyword evidence="2" id="KW-1185">Reference proteome</keyword>
<dbReference type="EMBL" id="VHIR01000003">
    <property type="protein sequence ID" value="TQE44149.1"/>
    <property type="molecule type" value="Genomic_DNA"/>
</dbReference>
<protein>
    <submittedName>
        <fullName evidence="1">Uncharacterized protein</fullName>
    </submittedName>
</protein>
<dbReference type="RefSeq" id="WP_066485101.1">
    <property type="nucleotide sequence ID" value="NZ_JADPQA010000010.1"/>
</dbReference>
<organism evidence="1 2">
    <name type="scientific">Corynebacterium phoceense</name>
    <dbReference type="NCBI Taxonomy" id="1686286"/>
    <lineage>
        <taxon>Bacteria</taxon>
        <taxon>Bacillati</taxon>
        <taxon>Actinomycetota</taxon>
        <taxon>Actinomycetes</taxon>
        <taxon>Mycobacteriales</taxon>
        <taxon>Corynebacteriaceae</taxon>
        <taxon>Corynebacterium</taxon>
    </lineage>
</organism>
<dbReference type="AlphaFoldDB" id="A0A540R8S7"/>
<gene>
    <name evidence="1" type="ORF">EJK80_03190</name>
</gene>
<proteinExistence type="predicted"/>
<sequence>MSPSDAVATSIVKKAGVNRRVISILDGEGLINDVGSGHPAHGAARREGSVIVWSGMRGAVRFAAAQTIPVGTRPPRGNRRGGF</sequence>
<accession>A0A540R8S7</accession>
<comment type="caution">
    <text evidence="1">The sequence shown here is derived from an EMBL/GenBank/DDBJ whole genome shotgun (WGS) entry which is preliminary data.</text>
</comment>
<dbReference type="STRING" id="1686286.GCA_900092335_01242"/>
<dbReference type="Proteomes" id="UP000318080">
    <property type="component" value="Unassembled WGS sequence"/>
</dbReference>
<evidence type="ECO:0000313" key="2">
    <source>
        <dbReference type="Proteomes" id="UP000318080"/>
    </source>
</evidence>
<evidence type="ECO:0000313" key="1">
    <source>
        <dbReference type="EMBL" id="TQE44149.1"/>
    </source>
</evidence>
<reference evidence="1 2" key="1">
    <citation type="submission" date="2019-06" db="EMBL/GenBank/DDBJ databases">
        <title>Draft genome of C. phoceense Strain 272.</title>
        <authorList>
            <person name="Pacheco L.G.C."/>
            <person name="Barberis C.M."/>
            <person name="Almuzara M.N."/>
            <person name="Traglia G.M."/>
            <person name="Santos C.S."/>
            <person name="Rocha D.J.P.G."/>
            <person name="Aguiar E.R.G.R."/>
            <person name="Vay C.A."/>
        </authorList>
    </citation>
    <scope>NUCLEOTIDE SEQUENCE [LARGE SCALE GENOMIC DNA]</scope>
    <source>
        <strain evidence="1 2">272</strain>
    </source>
</reference>
<dbReference type="GeneID" id="79852489"/>
<name>A0A540R8S7_9CORY</name>